<accession>A0A8J7P8V0</accession>
<name>A0A8J7P8V0_9BACT</name>
<dbReference type="EMBL" id="JAFLCK010000002">
    <property type="protein sequence ID" value="MBN8659122.1"/>
    <property type="molecule type" value="Genomic_DNA"/>
</dbReference>
<comment type="caution">
    <text evidence="2">The sequence shown here is derived from an EMBL/GenBank/DDBJ whole genome shotgun (WGS) entry which is preliminary data.</text>
</comment>
<evidence type="ECO:0000313" key="2">
    <source>
        <dbReference type="EMBL" id="MBN8659122.1"/>
    </source>
</evidence>
<keyword evidence="1" id="KW-1133">Transmembrane helix</keyword>
<keyword evidence="1" id="KW-0472">Membrane</keyword>
<dbReference type="AlphaFoldDB" id="A0A8J7P8V0"/>
<protein>
    <submittedName>
        <fullName evidence="2">Uncharacterized protein</fullName>
    </submittedName>
</protein>
<keyword evidence="1" id="KW-0812">Transmembrane</keyword>
<gene>
    <name evidence="2" type="ORF">J0M35_02085</name>
</gene>
<reference evidence="2" key="1">
    <citation type="submission" date="2021-02" db="EMBL/GenBank/DDBJ databases">
        <title>Genome-Resolved Metagenomics of a Microbial Community Performing Photosynthetic Biological Nutrient Removal.</title>
        <authorList>
            <person name="Mcdaniel E.A."/>
        </authorList>
    </citation>
    <scope>NUCLEOTIDE SEQUENCE</scope>
    <source>
        <strain evidence="2">UWPOB_OBS1</strain>
    </source>
</reference>
<sequence>MTHMKRKKRATILLELSCGVLFLMALFMMAVDISLMMLAYQLNEKCCKEACRAAAQQKTSTAAMQAATTALAIHQGDGVYISSPRLATIPGAFEYQDFGGDPLVGHPYVAVTTEITVKLPVPVIFIGNDLGKGGIGMSDTWVFRKRYSYPIVDLNLTL</sequence>
<proteinExistence type="predicted"/>
<evidence type="ECO:0000313" key="3">
    <source>
        <dbReference type="Proteomes" id="UP000664277"/>
    </source>
</evidence>
<feature type="transmembrane region" description="Helical" evidence="1">
    <location>
        <begin position="12"/>
        <end position="40"/>
    </location>
</feature>
<evidence type="ECO:0000256" key="1">
    <source>
        <dbReference type="SAM" id="Phobius"/>
    </source>
</evidence>
<dbReference type="Proteomes" id="UP000664277">
    <property type="component" value="Unassembled WGS sequence"/>
</dbReference>
<organism evidence="2 3">
    <name type="scientific">Candidatus Obscuribacter phosphatis</name>
    <dbReference type="NCBI Taxonomy" id="1906157"/>
    <lineage>
        <taxon>Bacteria</taxon>
        <taxon>Bacillati</taxon>
        <taxon>Candidatus Melainabacteria</taxon>
        <taxon>Candidatus Obscuribacterales</taxon>
        <taxon>Candidatus Obscuribacteraceae</taxon>
        <taxon>Candidatus Obscuribacter</taxon>
    </lineage>
</organism>